<evidence type="ECO:0000313" key="2">
    <source>
        <dbReference type="Proteomes" id="UP001066276"/>
    </source>
</evidence>
<dbReference type="Proteomes" id="UP001066276">
    <property type="component" value="Chromosome 10"/>
</dbReference>
<evidence type="ECO:0000313" key="1">
    <source>
        <dbReference type="EMBL" id="KAJ1102011.1"/>
    </source>
</evidence>
<dbReference type="AlphaFoldDB" id="A0AAV7MFA6"/>
<comment type="caution">
    <text evidence="1">The sequence shown here is derived from an EMBL/GenBank/DDBJ whole genome shotgun (WGS) entry which is preliminary data.</text>
</comment>
<sequence length="251" mass="24721">MMFLIPGLRAAASAPPALGCVRGAHSAVLGPIPGVQCGPDRSCGCCWAPWAAGVLLGSEALVALEGAAVVVSAVGTTAVLRAETVVSEDAVPAVACEQLLCCWGQQLSWHQTSQQRESARCSSAESAAVMVSAVAATAALGAETVVSEAVAAVSSWGAAGACSSRGPRGGSRAVVLLGQSSLVAPRVSADGKAVDQAAVLVSAVATTAALGAESVVSEAEAAAVCSCGVQPCTAVVRLGPAALMAQTRQQW</sequence>
<protein>
    <recommendedName>
        <fullName evidence="3">Secreted protein</fullName>
    </recommendedName>
</protein>
<organism evidence="1 2">
    <name type="scientific">Pleurodeles waltl</name>
    <name type="common">Iberian ribbed newt</name>
    <dbReference type="NCBI Taxonomy" id="8319"/>
    <lineage>
        <taxon>Eukaryota</taxon>
        <taxon>Metazoa</taxon>
        <taxon>Chordata</taxon>
        <taxon>Craniata</taxon>
        <taxon>Vertebrata</taxon>
        <taxon>Euteleostomi</taxon>
        <taxon>Amphibia</taxon>
        <taxon>Batrachia</taxon>
        <taxon>Caudata</taxon>
        <taxon>Salamandroidea</taxon>
        <taxon>Salamandridae</taxon>
        <taxon>Pleurodelinae</taxon>
        <taxon>Pleurodeles</taxon>
    </lineage>
</organism>
<gene>
    <name evidence="1" type="ORF">NDU88_007071</name>
</gene>
<proteinExistence type="predicted"/>
<reference evidence="1" key="1">
    <citation type="journal article" date="2022" name="bioRxiv">
        <title>Sequencing and chromosome-scale assembly of the giantPleurodeles waltlgenome.</title>
        <authorList>
            <person name="Brown T."/>
            <person name="Elewa A."/>
            <person name="Iarovenko S."/>
            <person name="Subramanian E."/>
            <person name="Araus A.J."/>
            <person name="Petzold A."/>
            <person name="Susuki M."/>
            <person name="Suzuki K.-i.T."/>
            <person name="Hayashi T."/>
            <person name="Toyoda A."/>
            <person name="Oliveira C."/>
            <person name="Osipova E."/>
            <person name="Leigh N.D."/>
            <person name="Simon A."/>
            <person name="Yun M.H."/>
        </authorList>
    </citation>
    <scope>NUCLEOTIDE SEQUENCE</scope>
    <source>
        <strain evidence="1">20211129_DDA</strain>
        <tissue evidence="1">Liver</tissue>
    </source>
</reference>
<keyword evidence="2" id="KW-1185">Reference proteome</keyword>
<dbReference type="EMBL" id="JANPWB010000014">
    <property type="protein sequence ID" value="KAJ1102011.1"/>
    <property type="molecule type" value="Genomic_DNA"/>
</dbReference>
<accession>A0AAV7MFA6</accession>
<evidence type="ECO:0008006" key="3">
    <source>
        <dbReference type="Google" id="ProtNLM"/>
    </source>
</evidence>
<name>A0AAV7MFA6_PLEWA</name>